<proteinExistence type="predicted"/>
<evidence type="ECO:0000256" key="1">
    <source>
        <dbReference type="SAM" id="MobiDB-lite"/>
    </source>
</evidence>
<keyword evidence="3" id="KW-1185">Reference proteome</keyword>
<name>A0A0N4XZX3_NIPBR</name>
<sequence>MTILTRSRKHQPPTSDEIPVSDHHGFPNGKALGSRKHEESMAAINATSTKIMENVCVFSEEIVTNKRIDKQAKQKRRRLDNSMIVDAKRPDIRWWTTTRTAGIDSPSDAWGCTRQI</sequence>
<reference evidence="4" key="1">
    <citation type="submission" date="2017-02" db="UniProtKB">
        <authorList>
            <consortium name="WormBaseParasite"/>
        </authorList>
    </citation>
    <scope>IDENTIFICATION</scope>
</reference>
<dbReference type="AlphaFoldDB" id="A0A0N4XZX3"/>
<evidence type="ECO:0000313" key="4">
    <source>
        <dbReference type="WBParaSite" id="NBR_0000877801-mRNA-1"/>
    </source>
</evidence>
<dbReference type="Proteomes" id="UP000271162">
    <property type="component" value="Unassembled WGS sequence"/>
</dbReference>
<protein>
    <submittedName>
        <fullName evidence="2 4">Uncharacterized protein</fullName>
    </submittedName>
</protein>
<reference evidence="2 3" key="2">
    <citation type="submission" date="2018-11" db="EMBL/GenBank/DDBJ databases">
        <authorList>
            <consortium name="Pathogen Informatics"/>
        </authorList>
    </citation>
    <scope>NUCLEOTIDE SEQUENCE [LARGE SCALE GENOMIC DNA]</scope>
</reference>
<feature type="compositionally biased region" description="Basic residues" evidence="1">
    <location>
        <begin position="1"/>
        <end position="11"/>
    </location>
</feature>
<evidence type="ECO:0000313" key="2">
    <source>
        <dbReference type="EMBL" id="VDL72368.1"/>
    </source>
</evidence>
<organism evidence="4">
    <name type="scientific">Nippostrongylus brasiliensis</name>
    <name type="common">Rat hookworm</name>
    <dbReference type="NCBI Taxonomy" id="27835"/>
    <lineage>
        <taxon>Eukaryota</taxon>
        <taxon>Metazoa</taxon>
        <taxon>Ecdysozoa</taxon>
        <taxon>Nematoda</taxon>
        <taxon>Chromadorea</taxon>
        <taxon>Rhabditida</taxon>
        <taxon>Rhabditina</taxon>
        <taxon>Rhabditomorpha</taxon>
        <taxon>Strongyloidea</taxon>
        <taxon>Heligmosomidae</taxon>
        <taxon>Nippostrongylus</taxon>
    </lineage>
</organism>
<dbReference type="WBParaSite" id="NBR_0000877801-mRNA-1">
    <property type="protein sequence ID" value="NBR_0000877801-mRNA-1"/>
    <property type="gene ID" value="NBR_0000877801"/>
</dbReference>
<feature type="region of interest" description="Disordered" evidence="1">
    <location>
        <begin position="1"/>
        <end position="40"/>
    </location>
</feature>
<accession>A0A0N4XZX3</accession>
<evidence type="ECO:0000313" key="3">
    <source>
        <dbReference type="Proteomes" id="UP000271162"/>
    </source>
</evidence>
<gene>
    <name evidence="2" type="ORF">NBR_LOCUS8779</name>
</gene>
<dbReference type="EMBL" id="UYSL01020051">
    <property type="protein sequence ID" value="VDL72368.1"/>
    <property type="molecule type" value="Genomic_DNA"/>
</dbReference>